<evidence type="ECO:0000256" key="1">
    <source>
        <dbReference type="SAM" id="MobiDB-lite"/>
    </source>
</evidence>
<evidence type="ECO:0000313" key="3">
    <source>
        <dbReference type="Proteomes" id="UP000597444"/>
    </source>
</evidence>
<comment type="caution">
    <text evidence="2">The sequence shown here is derived from an EMBL/GenBank/DDBJ whole genome shotgun (WGS) entry which is preliminary data.</text>
</comment>
<reference evidence="2" key="1">
    <citation type="submission" date="2020-10" db="EMBL/GenBank/DDBJ databases">
        <title>Taxonomic study of unclassified bacteria belonging to the class Ktedonobacteria.</title>
        <authorList>
            <person name="Yabe S."/>
            <person name="Wang C.M."/>
            <person name="Zheng Y."/>
            <person name="Sakai Y."/>
            <person name="Cavaletti L."/>
            <person name="Monciardini P."/>
            <person name="Donadio S."/>
        </authorList>
    </citation>
    <scope>NUCLEOTIDE SEQUENCE</scope>
    <source>
        <strain evidence="2">ID150040</strain>
    </source>
</reference>
<keyword evidence="3" id="KW-1185">Reference proteome</keyword>
<name>A0A8J3MYD4_9CHLR</name>
<dbReference type="EMBL" id="BNJK01000001">
    <property type="protein sequence ID" value="GHO91929.1"/>
    <property type="molecule type" value="Genomic_DNA"/>
</dbReference>
<dbReference type="Proteomes" id="UP000597444">
    <property type="component" value="Unassembled WGS sequence"/>
</dbReference>
<evidence type="ECO:0000313" key="2">
    <source>
        <dbReference type="EMBL" id="GHO91929.1"/>
    </source>
</evidence>
<sequence>MNNAQEDTNNASSIAKHSVETNPEDALKYWTADKMRNAQPAEMPKTDKLKRGKKRKQQPPHTAQAHQAE</sequence>
<feature type="compositionally biased region" description="Basic and acidic residues" evidence="1">
    <location>
        <begin position="25"/>
        <end position="36"/>
    </location>
</feature>
<accession>A0A8J3MYD4</accession>
<proteinExistence type="predicted"/>
<feature type="compositionally biased region" description="Low complexity" evidence="1">
    <location>
        <begin position="59"/>
        <end position="69"/>
    </location>
</feature>
<protein>
    <submittedName>
        <fullName evidence="2">Uncharacterized protein</fullName>
    </submittedName>
</protein>
<organism evidence="2 3">
    <name type="scientific">Reticulibacter mediterranei</name>
    <dbReference type="NCBI Taxonomy" id="2778369"/>
    <lineage>
        <taxon>Bacteria</taxon>
        <taxon>Bacillati</taxon>
        <taxon>Chloroflexota</taxon>
        <taxon>Ktedonobacteria</taxon>
        <taxon>Ktedonobacterales</taxon>
        <taxon>Reticulibacteraceae</taxon>
        <taxon>Reticulibacter</taxon>
    </lineage>
</organism>
<gene>
    <name evidence="2" type="ORF">KSF_019770</name>
</gene>
<feature type="compositionally biased region" description="Polar residues" evidence="1">
    <location>
        <begin position="1"/>
        <end position="15"/>
    </location>
</feature>
<dbReference type="AlphaFoldDB" id="A0A8J3MYD4"/>
<feature type="region of interest" description="Disordered" evidence="1">
    <location>
        <begin position="1"/>
        <end position="69"/>
    </location>
</feature>